<dbReference type="EMBL" id="BK059103">
    <property type="protein sequence ID" value="DAE30182.1"/>
    <property type="molecule type" value="Genomic_DNA"/>
</dbReference>
<accession>A0A8S5RFL7</accession>
<feature type="region of interest" description="Disordered" evidence="1">
    <location>
        <begin position="1"/>
        <end position="21"/>
    </location>
</feature>
<protein>
    <recommendedName>
        <fullName evidence="2">Reverse transcriptase domain-containing protein</fullName>
    </recommendedName>
</protein>
<dbReference type="Gene3D" id="3.30.70.270">
    <property type="match status" value="1"/>
</dbReference>
<evidence type="ECO:0000256" key="1">
    <source>
        <dbReference type="SAM" id="MobiDB-lite"/>
    </source>
</evidence>
<proteinExistence type="predicted"/>
<dbReference type="InterPro" id="IPR000477">
    <property type="entry name" value="RT_dom"/>
</dbReference>
<organism evidence="3">
    <name type="scientific">virus sp. ct5rm7</name>
    <dbReference type="NCBI Taxonomy" id="2827298"/>
    <lineage>
        <taxon>Viruses</taxon>
    </lineage>
</organism>
<dbReference type="SUPFAM" id="SSF56672">
    <property type="entry name" value="DNA/RNA polymerases"/>
    <property type="match status" value="1"/>
</dbReference>
<dbReference type="CDD" id="cd01646">
    <property type="entry name" value="RT_Bac_retron_I"/>
    <property type="match status" value="1"/>
</dbReference>
<evidence type="ECO:0000259" key="2">
    <source>
        <dbReference type="PROSITE" id="PS50878"/>
    </source>
</evidence>
<dbReference type="PANTHER" id="PTHR34047">
    <property type="entry name" value="NUCLEAR INTRON MATURASE 1, MITOCHONDRIAL-RELATED"/>
    <property type="match status" value="1"/>
</dbReference>
<dbReference type="InterPro" id="IPR043128">
    <property type="entry name" value="Rev_trsase/Diguanyl_cyclase"/>
</dbReference>
<dbReference type="InterPro" id="IPR051083">
    <property type="entry name" value="GrpII_Intron_Splice-Mob/Def"/>
</dbReference>
<dbReference type="PANTHER" id="PTHR34047:SF8">
    <property type="entry name" value="PROTEIN YKFC"/>
    <property type="match status" value="1"/>
</dbReference>
<dbReference type="PROSITE" id="PS50878">
    <property type="entry name" value="RT_POL"/>
    <property type="match status" value="1"/>
</dbReference>
<sequence>MRCRSRHGHPELHPLPTNRSSEMTEDKILQMFFDIERWTKAVEKGVGKDIRKDQLIRLCDERTRLAMADAMRKGNFGISPPHTAQIPKDNGEFRTVYVNEPMDRVILSIANDLLFDLMPEMLHPSCKSYQTGIGCGKVVTEASRQIVNTASVGVLGWKSDLSKYFDSVLIQFIDEAFDKVEAKHGHSALINVLRKYYHSDLYFDEDNRLQSKYQSLKQGCAVASWLADVLLYDLDEELSQLDGYYVRYSDDMLFLGKDYEKAMEVLQERLKEKNMALNPKKVEYLTADRWFKFLGFSIKGSMISLSPSRIKTFQKEIERRTVRNRNTTPAKAVNAVNRYLYKGEFSWAAQVLPVCNVKQDLDELNKFVMDCLRAVQTGRRKVGGLGYVRDRPDCCIVRGRGRHVKANRTKTVHDISGYLTICCMRNALLTSRAAYNTLAASL</sequence>
<evidence type="ECO:0000313" key="3">
    <source>
        <dbReference type="EMBL" id="DAE30182.1"/>
    </source>
</evidence>
<feature type="domain" description="Reverse transcriptase" evidence="2">
    <location>
        <begin position="67"/>
        <end position="298"/>
    </location>
</feature>
<dbReference type="Pfam" id="PF00078">
    <property type="entry name" value="RVT_1"/>
    <property type="match status" value="1"/>
</dbReference>
<dbReference type="InterPro" id="IPR043502">
    <property type="entry name" value="DNA/RNA_pol_sf"/>
</dbReference>
<reference evidence="3" key="1">
    <citation type="journal article" date="2021" name="Proc. Natl. Acad. Sci. U.S.A.">
        <title>A Catalog of Tens of Thousands of Viruses from Human Metagenomes Reveals Hidden Associations with Chronic Diseases.</title>
        <authorList>
            <person name="Tisza M.J."/>
            <person name="Buck C.B."/>
        </authorList>
    </citation>
    <scope>NUCLEOTIDE SEQUENCE</scope>
    <source>
        <strain evidence="3">Ct5rm7</strain>
    </source>
</reference>
<name>A0A8S5RFL7_9VIRU</name>